<dbReference type="Proteomes" id="UP001596053">
    <property type="component" value="Unassembled WGS sequence"/>
</dbReference>
<reference evidence="4" key="1">
    <citation type="journal article" date="2019" name="Int. J. Syst. Evol. Microbiol.">
        <title>The Global Catalogue of Microorganisms (GCM) 10K type strain sequencing project: providing services to taxonomists for standard genome sequencing and annotation.</title>
        <authorList>
            <consortium name="The Broad Institute Genomics Platform"/>
            <consortium name="The Broad Institute Genome Sequencing Center for Infectious Disease"/>
            <person name="Wu L."/>
            <person name="Ma J."/>
        </authorList>
    </citation>
    <scope>NUCLEOTIDE SEQUENCE [LARGE SCALE GENOMIC DNA]</scope>
    <source>
        <strain evidence="4">NCAIM B.01391</strain>
    </source>
</reference>
<comment type="caution">
    <text evidence="3">The sequence shown here is derived from an EMBL/GenBank/DDBJ whole genome shotgun (WGS) entry which is preliminary data.</text>
</comment>
<protein>
    <submittedName>
        <fullName evidence="3">Uncharacterized protein</fullName>
    </submittedName>
</protein>
<evidence type="ECO:0000256" key="2">
    <source>
        <dbReference type="SAM" id="Phobius"/>
    </source>
</evidence>
<dbReference type="EMBL" id="JBHSLW010000001">
    <property type="protein sequence ID" value="MFC5417977.1"/>
    <property type="molecule type" value="Genomic_DNA"/>
</dbReference>
<dbReference type="RefSeq" id="WP_377794938.1">
    <property type="nucleotide sequence ID" value="NZ_JBHSLW010000001.1"/>
</dbReference>
<keyword evidence="2" id="KW-1133">Transmembrane helix</keyword>
<evidence type="ECO:0000313" key="4">
    <source>
        <dbReference type="Proteomes" id="UP001596053"/>
    </source>
</evidence>
<feature type="transmembrane region" description="Helical" evidence="2">
    <location>
        <begin position="100"/>
        <end position="126"/>
    </location>
</feature>
<evidence type="ECO:0000313" key="3">
    <source>
        <dbReference type="EMBL" id="MFC5417977.1"/>
    </source>
</evidence>
<organism evidence="3 4">
    <name type="scientific">Bosea eneae</name>
    <dbReference type="NCBI Taxonomy" id="151454"/>
    <lineage>
        <taxon>Bacteria</taxon>
        <taxon>Pseudomonadati</taxon>
        <taxon>Pseudomonadota</taxon>
        <taxon>Alphaproteobacteria</taxon>
        <taxon>Hyphomicrobiales</taxon>
        <taxon>Boseaceae</taxon>
        <taxon>Bosea</taxon>
    </lineage>
</organism>
<keyword evidence="4" id="KW-1185">Reference proteome</keyword>
<sequence length="127" mass="14195">MVERREDFERAAKLASTERREGEQALVQRLAEDFQRDPERFDPRRLSFLSTLGWVDLLNTLEISPTGGKRPFASGLADSPQPDQWPAPGWTGLRRSERPAWLTGVTSGVGFGVLVVLFAFLVSFAFG</sequence>
<accession>A0ABW0II83</accession>
<keyword evidence="2" id="KW-0812">Transmembrane</keyword>
<evidence type="ECO:0000256" key="1">
    <source>
        <dbReference type="SAM" id="MobiDB-lite"/>
    </source>
</evidence>
<keyword evidence="2" id="KW-0472">Membrane</keyword>
<proteinExistence type="predicted"/>
<gene>
    <name evidence="3" type="ORF">ACFPOB_00175</name>
</gene>
<feature type="region of interest" description="Disordered" evidence="1">
    <location>
        <begin position="69"/>
        <end position="90"/>
    </location>
</feature>
<name>A0ABW0II83_9HYPH</name>